<keyword evidence="2" id="KW-0812">Transmembrane</keyword>
<feature type="transmembrane region" description="Helical" evidence="2">
    <location>
        <begin position="73"/>
        <end position="92"/>
    </location>
</feature>
<evidence type="ECO:0000256" key="1">
    <source>
        <dbReference type="SAM" id="MobiDB-lite"/>
    </source>
</evidence>
<name>A0A9D4YYC7_CHLVU</name>
<reference evidence="3" key="2">
    <citation type="submission" date="2020-11" db="EMBL/GenBank/DDBJ databases">
        <authorList>
            <person name="Cecchin M."/>
            <person name="Marcolungo L."/>
            <person name="Rossato M."/>
            <person name="Girolomoni L."/>
            <person name="Cosentino E."/>
            <person name="Cuine S."/>
            <person name="Li-Beisson Y."/>
            <person name="Delledonne M."/>
            <person name="Ballottari M."/>
        </authorList>
    </citation>
    <scope>NUCLEOTIDE SEQUENCE</scope>
    <source>
        <strain evidence="3">211/11P</strain>
        <tissue evidence="3">Whole cell</tissue>
    </source>
</reference>
<dbReference type="Gene3D" id="2.120.10.80">
    <property type="entry name" value="Kelch-type beta propeller"/>
    <property type="match status" value="1"/>
</dbReference>
<comment type="caution">
    <text evidence="3">The sequence shown here is derived from an EMBL/GenBank/DDBJ whole genome shotgun (WGS) entry which is preliminary data.</text>
</comment>
<dbReference type="SUPFAM" id="SSF117281">
    <property type="entry name" value="Kelch motif"/>
    <property type="match status" value="1"/>
</dbReference>
<evidence type="ECO:0000313" key="3">
    <source>
        <dbReference type="EMBL" id="KAI3432671.1"/>
    </source>
</evidence>
<evidence type="ECO:0000313" key="4">
    <source>
        <dbReference type="Proteomes" id="UP001055712"/>
    </source>
</evidence>
<dbReference type="Proteomes" id="UP001055712">
    <property type="component" value="Unassembled WGS sequence"/>
</dbReference>
<reference evidence="3" key="1">
    <citation type="journal article" date="2019" name="Plant J.">
        <title>Chlorella vulgaris genome assembly and annotation reveals the molecular basis for metabolic acclimation to high light conditions.</title>
        <authorList>
            <person name="Cecchin M."/>
            <person name="Marcolungo L."/>
            <person name="Rossato M."/>
            <person name="Girolomoni L."/>
            <person name="Cosentino E."/>
            <person name="Cuine S."/>
            <person name="Li-Beisson Y."/>
            <person name="Delledonne M."/>
            <person name="Ballottari M."/>
        </authorList>
    </citation>
    <scope>NUCLEOTIDE SEQUENCE</scope>
    <source>
        <strain evidence="3">211/11P</strain>
    </source>
</reference>
<feature type="compositionally biased region" description="Acidic residues" evidence="1">
    <location>
        <begin position="565"/>
        <end position="581"/>
    </location>
</feature>
<feature type="compositionally biased region" description="Polar residues" evidence="1">
    <location>
        <begin position="584"/>
        <end position="601"/>
    </location>
</feature>
<dbReference type="AlphaFoldDB" id="A0A9D4YYC7"/>
<dbReference type="EMBL" id="SIDB01000005">
    <property type="protein sequence ID" value="KAI3432671.1"/>
    <property type="molecule type" value="Genomic_DNA"/>
</dbReference>
<gene>
    <name evidence="3" type="ORF">D9Q98_004215</name>
</gene>
<dbReference type="OrthoDB" id="10630859at2759"/>
<protein>
    <submittedName>
        <fullName evidence="3">Uncharacterized protein</fullName>
    </submittedName>
</protein>
<organism evidence="3 4">
    <name type="scientific">Chlorella vulgaris</name>
    <name type="common">Green alga</name>
    <dbReference type="NCBI Taxonomy" id="3077"/>
    <lineage>
        <taxon>Eukaryota</taxon>
        <taxon>Viridiplantae</taxon>
        <taxon>Chlorophyta</taxon>
        <taxon>core chlorophytes</taxon>
        <taxon>Trebouxiophyceae</taxon>
        <taxon>Chlorellales</taxon>
        <taxon>Chlorellaceae</taxon>
        <taxon>Chlorella clade</taxon>
        <taxon>Chlorella</taxon>
    </lineage>
</organism>
<proteinExistence type="predicted"/>
<accession>A0A9D4YYC7</accession>
<dbReference type="InterPro" id="IPR015915">
    <property type="entry name" value="Kelch-typ_b-propeller"/>
</dbReference>
<keyword evidence="2" id="KW-1133">Transmembrane helix</keyword>
<keyword evidence="4" id="KW-1185">Reference proteome</keyword>
<evidence type="ECO:0000256" key="2">
    <source>
        <dbReference type="SAM" id="Phobius"/>
    </source>
</evidence>
<keyword evidence="2" id="KW-0472">Membrane</keyword>
<sequence length="601" mass="63346">MDTASFGASLVRQPSSAANSLQMVRRSGTADRNELQLLRDEAALLTMTPRASGRLLAAQQQKRAARKRHRGRLTGLVSAALLVAFLTGTTSYRMHLAMRSEQQLDADTADLAHDTWAGQGASDSGALAGLRSWLAGGRGRRNLREGLAASGAGTDRGRAAALQGSDRDAGALGVQLYNHWWMLGGDGMLMQPQAEGEQGLGGDGPMQRLLRQRRLQPSAAVRVYDFDAKSWVPHNLTRFPQEVPIARWAVTSLLNKAKKKESAIFLAGGYMSPAEAAAGRPSRPHRAATALGAASASATAKAAAAAADCPLASSAVYSLNPGRNKVRALPPLPVACYGSTAMVAGARLHVFGGWQTPDKLSRLAVPSNGHWSIGLNADGTSAPEWQQEAQLPLALQGRQLTALALSVEADGEPGIYVWAAGGSGSGANSSSGASRITASEAACHAAAAPGTFGGGSQQQQPTQLWFHSSSAGWQPRGLMPQPLSEDIQCAVAATAHQLLAVGAVERSGLFSWQRGVWEYDARAGGTWMRAGWAPVEFQGQLCAIHRGRLFVSKALPPEPLREQLPEEEEGEEEEGEEEEEAATAVSQGSELQQESLPVTVA</sequence>
<feature type="region of interest" description="Disordered" evidence="1">
    <location>
        <begin position="555"/>
        <end position="601"/>
    </location>
</feature>